<comment type="caution">
    <text evidence="1">The sequence shown here is derived from an EMBL/GenBank/DDBJ whole genome shotgun (WGS) entry which is preliminary data.</text>
</comment>
<dbReference type="NCBIfam" id="TIGR01603">
    <property type="entry name" value="maj_tail_phi13"/>
    <property type="match status" value="1"/>
</dbReference>
<sequence>MTISIGLKDLHVCKLIKDDVETLQYDSEIKRIPDIQEIGITPNVVEAEGHADDVMRAQVSVISKYEVTMNLLSMSLEDKAFFLGSKIVNGVLETHTDDTPPEIALGFRSLNSDGTYRYVWLTKGKAKPIEDSYKTKGDNVEFQSKTLTFVFMARTHDGLPKLEAQEGMQDFDPQTWFTTDMLERKIVKETQPPAGE</sequence>
<dbReference type="Proteomes" id="UP000037267">
    <property type="component" value="Unassembled WGS sequence"/>
</dbReference>
<organism evidence="1 2">
    <name type="scientific">Gottschalkia purinilytica</name>
    <name type="common">Clostridium purinilyticum</name>
    <dbReference type="NCBI Taxonomy" id="1503"/>
    <lineage>
        <taxon>Bacteria</taxon>
        <taxon>Bacillati</taxon>
        <taxon>Bacillota</taxon>
        <taxon>Tissierellia</taxon>
        <taxon>Tissierellales</taxon>
        <taxon>Gottschalkiaceae</taxon>
        <taxon>Gottschalkia</taxon>
    </lineage>
</organism>
<proteinExistence type="predicted"/>
<gene>
    <name evidence="1" type="ORF">CLPU_34c00040</name>
</gene>
<dbReference type="EMBL" id="LGSS01000034">
    <property type="protein sequence ID" value="KNF07006.1"/>
    <property type="molecule type" value="Genomic_DNA"/>
</dbReference>
<accession>A0A0L0W699</accession>
<keyword evidence="2" id="KW-1185">Reference proteome</keyword>
<protein>
    <submittedName>
        <fullName evidence="1">Phage major tail protein, phi13 family</fullName>
    </submittedName>
</protein>
<dbReference type="InterPro" id="IPR006490">
    <property type="entry name" value="Maj_tail_phi13"/>
</dbReference>
<dbReference type="RefSeq" id="WP_050379030.1">
    <property type="nucleotide sequence ID" value="NZ_LGSS01000034.1"/>
</dbReference>
<dbReference type="OrthoDB" id="3078218at2"/>
<dbReference type="AlphaFoldDB" id="A0A0L0W699"/>
<dbReference type="STRING" id="1503.CLPU_34c00040"/>
<evidence type="ECO:0000313" key="2">
    <source>
        <dbReference type="Proteomes" id="UP000037267"/>
    </source>
</evidence>
<name>A0A0L0W699_GOTPU</name>
<reference evidence="2" key="1">
    <citation type="submission" date="2015-07" db="EMBL/GenBank/DDBJ databases">
        <title>Draft genome sequence of the purine-degrading Gottschalkia purinilyticum DSM 1384 (formerly Clostridium purinilyticum).</title>
        <authorList>
            <person name="Poehlein A."/>
            <person name="Schiel-Bengelsdorf B."/>
            <person name="Bengelsdorf F.R."/>
            <person name="Daniel R."/>
            <person name="Duerre P."/>
        </authorList>
    </citation>
    <scope>NUCLEOTIDE SEQUENCE [LARGE SCALE GENOMIC DNA]</scope>
    <source>
        <strain evidence="2">DSM 1384</strain>
    </source>
</reference>
<evidence type="ECO:0000313" key="1">
    <source>
        <dbReference type="EMBL" id="KNF07006.1"/>
    </source>
</evidence>